<dbReference type="WBParaSite" id="PEQ_0000765301-mRNA-1">
    <property type="protein sequence ID" value="PEQ_0000765301-mRNA-1"/>
    <property type="gene ID" value="PEQ_0000765301"/>
</dbReference>
<reference evidence="3" key="1">
    <citation type="submission" date="2022-11" db="UniProtKB">
        <authorList>
            <consortium name="WormBaseParasite"/>
        </authorList>
    </citation>
    <scope>IDENTIFICATION</scope>
</reference>
<name>A0A914RS45_PAREQ</name>
<evidence type="ECO:0000256" key="1">
    <source>
        <dbReference type="SAM" id="MobiDB-lite"/>
    </source>
</evidence>
<dbReference type="Proteomes" id="UP000887564">
    <property type="component" value="Unplaced"/>
</dbReference>
<evidence type="ECO:0000313" key="2">
    <source>
        <dbReference type="Proteomes" id="UP000887564"/>
    </source>
</evidence>
<feature type="region of interest" description="Disordered" evidence="1">
    <location>
        <begin position="124"/>
        <end position="193"/>
    </location>
</feature>
<proteinExistence type="predicted"/>
<keyword evidence="2" id="KW-1185">Reference proteome</keyword>
<organism evidence="2 3">
    <name type="scientific">Parascaris equorum</name>
    <name type="common">Equine roundworm</name>
    <dbReference type="NCBI Taxonomy" id="6256"/>
    <lineage>
        <taxon>Eukaryota</taxon>
        <taxon>Metazoa</taxon>
        <taxon>Ecdysozoa</taxon>
        <taxon>Nematoda</taxon>
        <taxon>Chromadorea</taxon>
        <taxon>Rhabditida</taxon>
        <taxon>Spirurina</taxon>
        <taxon>Ascaridomorpha</taxon>
        <taxon>Ascaridoidea</taxon>
        <taxon>Ascarididae</taxon>
        <taxon>Parascaris</taxon>
    </lineage>
</organism>
<accession>A0A914RS45</accession>
<protein>
    <submittedName>
        <fullName evidence="3">Uncharacterized protein</fullName>
    </submittedName>
</protein>
<sequence length="193" mass="21326">MLREAFCRDYMEKGVAIMQLVLCAIYNVHLDALTARRSHAVNSAAIATFAQFISRTLKDVRKNAREVDNLGNERSDVSDPSALNEHSFPVRGAVDGPTGPDVSARSLSKSDLLELKRTVSKSDFRQVQDPLSRSKLKKNNSLDCPPGHGPIFRIGGPLPDYKDCGRSSMRMYDNGDSEEGDLARPSVLFPSMR</sequence>
<dbReference type="AlphaFoldDB" id="A0A914RS45"/>
<evidence type="ECO:0000313" key="3">
    <source>
        <dbReference type="WBParaSite" id="PEQ_0000765301-mRNA-1"/>
    </source>
</evidence>
<feature type="compositionally biased region" description="Basic and acidic residues" evidence="1">
    <location>
        <begin position="68"/>
        <end position="77"/>
    </location>
</feature>
<feature type="region of interest" description="Disordered" evidence="1">
    <location>
        <begin position="68"/>
        <end position="107"/>
    </location>
</feature>